<evidence type="ECO:0000256" key="1">
    <source>
        <dbReference type="ARBA" id="ARBA00023015"/>
    </source>
</evidence>
<accession>A0A4R5KRQ5</accession>
<proteinExistence type="predicted"/>
<dbReference type="SMART" id="SM00342">
    <property type="entry name" value="HTH_ARAC"/>
    <property type="match status" value="1"/>
</dbReference>
<dbReference type="InterPro" id="IPR018060">
    <property type="entry name" value="HTH_AraC"/>
</dbReference>
<protein>
    <submittedName>
        <fullName evidence="7">Response regulator</fullName>
    </submittedName>
</protein>
<name>A0A4R5KRQ5_9BACL</name>
<reference evidence="7 8" key="1">
    <citation type="submission" date="2019-03" db="EMBL/GenBank/DDBJ databases">
        <title>This is whole genome sequence of Paenibacillus sp MS74 strain.</title>
        <authorList>
            <person name="Trinh H.N."/>
        </authorList>
    </citation>
    <scope>NUCLEOTIDE SEQUENCE [LARGE SCALE GENOMIC DNA]</scope>
    <source>
        <strain evidence="7 8">MS74</strain>
    </source>
</reference>
<dbReference type="PRINTS" id="PR00032">
    <property type="entry name" value="HTHARAC"/>
</dbReference>
<dbReference type="InterPro" id="IPR011006">
    <property type="entry name" value="CheY-like_superfamily"/>
</dbReference>
<feature type="modified residue" description="4-aspartylphosphate" evidence="4">
    <location>
        <position position="54"/>
    </location>
</feature>
<keyword evidence="1" id="KW-0805">Transcription regulation</keyword>
<evidence type="ECO:0000259" key="6">
    <source>
        <dbReference type="PROSITE" id="PS50110"/>
    </source>
</evidence>
<dbReference type="PANTHER" id="PTHR43280:SF31">
    <property type="entry name" value="TRANSCRIPTIONAL REGULATORY PROTEIN"/>
    <property type="match status" value="1"/>
</dbReference>
<dbReference type="EMBL" id="SMRT01000005">
    <property type="protein sequence ID" value="TDF97487.1"/>
    <property type="molecule type" value="Genomic_DNA"/>
</dbReference>
<evidence type="ECO:0000313" key="7">
    <source>
        <dbReference type="EMBL" id="TDF97487.1"/>
    </source>
</evidence>
<keyword evidence="3" id="KW-0804">Transcription</keyword>
<dbReference type="SUPFAM" id="SSF52172">
    <property type="entry name" value="CheY-like"/>
    <property type="match status" value="1"/>
</dbReference>
<dbReference type="Pfam" id="PF12833">
    <property type="entry name" value="HTH_18"/>
    <property type="match status" value="1"/>
</dbReference>
<keyword evidence="8" id="KW-1185">Reference proteome</keyword>
<dbReference type="RefSeq" id="WP_133228531.1">
    <property type="nucleotide sequence ID" value="NZ_SMRT01000005.1"/>
</dbReference>
<feature type="domain" description="HTH araC/xylS-type" evidence="5">
    <location>
        <begin position="237"/>
        <end position="335"/>
    </location>
</feature>
<dbReference type="GO" id="GO:0043565">
    <property type="term" value="F:sequence-specific DNA binding"/>
    <property type="evidence" value="ECO:0007669"/>
    <property type="project" value="InterPro"/>
</dbReference>
<dbReference type="Gene3D" id="1.10.10.60">
    <property type="entry name" value="Homeodomain-like"/>
    <property type="match status" value="2"/>
</dbReference>
<dbReference type="GO" id="GO:0003700">
    <property type="term" value="F:DNA-binding transcription factor activity"/>
    <property type="evidence" value="ECO:0007669"/>
    <property type="project" value="InterPro"/>
</dbReference>
<dbReference type="CDD" id="cd17536">
    <property type="entry name" value="REC_YesN-like"/>
    <property type="match status" value="1"/>
</dbReference>
<dbReference type="PROSITE" id="PS50110">
    <property type="entry name" value="RESPONSE_REGULATORY"/>
    <property type="match status" value="1"/>
</dbReference>
<dbReference type="GO" id="GO:0000160">
    <property type="term" value="P:phosphorelay signal transduction system"/>
    <property type="evidence" value="ECO:0007669"/>
    <property type="project" value="InterPro"/>
</dbReference>
<evidence type="ECO:0000259" key="5">
    <source>
        <dbReference type="PROSITE" id="PS01124"/>
    </source>
</evidence>
<dbReference type="OrthoDB" id="9788446at2"/>
<organism evidence="7 8">
    <name type="scientific">Paenibacillus piri</name>
    <dbReference type="NCBI Taxonomy" id="2547395"/>
    <lineage>
        <taxon>Bacteria</taxon>
        <taxon>Bacillati</taxon>
        <taxon>Bacillota</taxon>
        <taxon>Bacilli</taxon>
        <taxon>Bacillales</taxon>
        <taxon>Paenibacillaceae</taxon>
        <taxon>Paenibacillus</taxon>
    </lineage>
</organism>
<dbReference type="Proteomes" id="UP000295636">
    <property type="component" value="Unassembled WGS sequence"/>
</dbReference>
<keyword evidence="2" id="KW-0238">DNA-binding</keyword>
<dbReference type="Pfam" id="PF00072">
    <property type="entry name" value="Response_reg"/>
    <property type="match status" value="1"/>
</dbReference>
<dbReference type="SUPFAM" id="SSF46689">
    <property type="entry name" value="Homeodomain-like"/>
    <property type="match status" value="2"/>
</dbReference>
<dbReference type="PANTHER" id="PTHR43280">
    <property type="entry name" value="ARAC-FAMILY TRANSCRIPTIONAL REGULATOR"/>
    <property type="match status" value="1"/>
</dbReference>
<evidence type="ECO:0000256" key="4">
    <source>
        <dbReference type="PROSITE-ProRule" id="PRU00169"/>
    </source>
</evidence>
<evidence type="ECO:0000256" key="3">
    <source>
        <dbReference type="ARBA" id="ARBA00023163"/>
    </source>
</evidence>
<dbReference type="AlphaFoldDB" id="A0A4R5KRQ5"/>
<comment type="caution">
    <text evidence="7">The sequence shown here is derived from an EMBL/GenBank/DDBJ whole genome shotgun (WGS) entry which is preliminary data.</text>
</comment>
<feature type="domain" description="Response regulatory" evidence="6">
    <location>
        <begin position="3"/>
        <end position="119"/>
    </location>
</feature>
<evidence type="ECO:0000256" key="2">
    <source>
        <dbReference type="ARBA" id="ARBA00023125"/>
    </source>
</evidence>
<keyword evidence="4" id="KW-0597">Phosphoprotein</keyword>
<dbReference type="InterPro" id="IPR009057">
    <property type="entry name" value="Homeodomain-like_sf"/>
</dbReference>
<dbReference type="InterPro" id="IPR020449">
    <property type="entry name" value="Tscrpt_reg_AraC-type_HTH"/>
</dbReference>
<sequence>MKRIYIIDDEPMICMGLNQMLHDYGRFDSIVTFTDSTAALQEIIANPPEAVLSDISMPRMDGLELCRNIYERKLQTRIIILSGYNNFDYAQKCISYGVREYLLKPVTELELFPALDKVLSENRTGAFSLSWLEQWLERMEESIWTSDGNRTDELLRQMQSELANGELSFQRQAVQDGLMLLEKKLNTRGTYTFQRLPDDGEAKRDASDPIAKLERQIREWCQQLAVYRGGNQINVLEAALAYIDDHLNEDLSLEAVAEQMGLTPNYFSHYFKKMTNETFVQYRLRKRVERAKKLLAVPHSKIIDIMAEVGYDSYPHFSRTFKKMTGYSPTEYRAFLGIK</sequence>
<dbReference type="PROSITE" id="PS01124">
    <property type="entry name" value="HTH_ARAC_FAMILY_2"/>
    <property type="match status" value="1"/>
</dbReference>
<dbReference type="SMART" id="SM00448">
    <property type="entry name" value="REC"/>
    <property type="match status" value="1"/>
</dbReference>
<gene>
    <name evidence="7" type="ORF">E1757_12755</name>
</gene>
<evidence type="ECO:0000313" key="8">
    <source>
        <dbReference type="Proteomes" id="UP000295636"/>
    </source>
</evidence>
<dbReference type="InterPro" id="IPR001789">
    <property type="entry name" value="Sig_transdc_resp-reg_receiver"/>
</dbReference>
<dbReference type="Gene3D" id="3.40.50.2300">
    <property type="match status" value="1"/>
</dbReference>